<dbReference type="AlphaFoldDB" id="A0AAD8E4E3"/>
<dbReference type="Gene3D" id="3.40.630.10">
    <property type="entry name" value="Zn peptidases"/>
    <property type="match status" value="2"/>
</dbReference>
<dbReference type="SUPFAM" id="SSF53187">
    <property type="entry name" value="Zn-dependent exopeptidases"/>
    <property type="match status" value="2"/>
</dbReference>
<keyword evidence="8" id="KW-1185">Reference proteome</keyword>
<feature type="region of interest" description="Disordered" evidence="4">
    <location>
        <begin position="575"/>
        <end position="598"/>
    </location>
</feature>
<dbReference type="GO" id="GO:0004181">
    <property type="term" value="F:metallocarboxypeptidase activity"/>
    <property type="evidence" value="ECO:0007669"/>
    <property type="project" value="InterPro"/>
</dbReference>
<keyword evidence="5" id="KW-0812">Transmembrane</keyword>
<keyword evidence="2" id="KW-0325">Glycoprotein</keyword>
<dbReference type="InterPro" id="IPR008969">
    <property type="entry name" value="CarboxyPept-like_regulatory"/>
</dbReference>
<reference evidence="7" key="1">
    <citation type="journal article" date="2023" name="IScience">
        <title>Live-bearing cockroach genome reveals convergent evolutionary mechanisms linked to viviparity in insects and beyond.</title>
        <authorList>
            <person name="Fouks B."/>
            <person name="Harrison M.C."/>
            <person name="Mikhailova A.A."/>
            <person name="Marchal E."/>
            <person name="English S."/>
            <person name="Carruthers M."/>
            <person name="Jennings E.C."/>
            <person name="Chiamaka E.L."/>
            <person name="Frigard R.A."/>
            <person name="Pippel M."/>
            <person name="Attardo G.M."/>
            <person name="Benoit J.B."/>
            <person name="Bornberg-Bauer E."/>
            <person name="Tobe S.S."/>
        </authorList>
    </citation>
    <scope>NUCLEOTIDE SEQUENCE</scope>
    <source>
        <strain evidence="7">Stay&amp;Tobe</strain>
    </source>
</reference>
<evidence type="ECO:0000256" key="2">
    <source>
        <dbReference type="ARBA" id="ARBA00023180"/>
    </source>
</evidence>
<evidence type="ECO:0000313" key="8">
    <source>
        <dbReference type="Proteomes" id="UP001233999"/>
    </source>
</evidence>
<evidence type="ECO:0000256" key="4">
    <source>
        <dbReference type="SAM" id="MobiDB-lite"/>
    </source>
</evidence>
<dbReference type="SMART" id="SM00631">
    <property type="entry name" value="Zn_pept"/>
    <property type="match status" value="1"/>
</dbReference>
<dbReference type="EMBL" id="JASPKZ010009805">
    <property type="protein sequence ID" value="KAJ9576207.1"/>
    <property type="molecule type" value="Genomic_DNA"/>
</dbReference>
<dbReference type="FunFam" id="2.60.40.1120:FF:000004">
    <property type="entry name" value="Carboxypeptidase E"/>
    <property type="match status" value="1"/>
</dbReference>
<dbReference type="GO" id="GO:0008270">
    <property type="term" value="F:zinc ion binding"/>
    <property type="evidence" value="ECO:0007669"/>
    <property type="project" value="InterPro"/>
</dbReference>
<evidence type="ECO:0000256" key="1">
    <source>
        <dbReference type="ARBA" id="ARBA00005988"/>
    </source>
</evidence>
<keyword evidence="5" id="KW-0472">Membrane</keyword>
<evidence type="ECO:0000256" key="5">
    <source>
        <dbReference type="SAM" id="Phobius"/>
    </source>
</evidence>
<dbReference type="PANTHER" id="PTHR11532:SF84">
    <property type="entry name" value="CARBOXYPEPTIDASE M"/>
    <property type="match status" value="1"/>
</dbReference>
<name>A0AAD8E4E3_DIPPU</name>
<organism evidence="7 8">
    <name type="scientific">Diploptera punctata</name>
    <name type="common">Pacific beetle cockroach</name>
    <dbReference type="NCBI Taxonomy" id="6984"/>
    <lineage>
        <taxon>Eukaryota</taxon>
        <taxon>Metazoa</taxon>
        <taxon>Ecdysozoa</taxon>
        <taxon>Arthropoda</taxon>
        <taxon>Hexapoda</taxon>
        <taxon>Insecta</taxon>
        <taxon>Pterygota</taxon>
        <taxon>Neoptera</taxon>
        <taxon>Polyneoptera</taxon>
        <taxon>Dictyoptera</taxon>
        <taxon>Blattodea</taxon>
        <taxon>Blaberoidea</taxon>
        <taxon>Blaberidae</taxon>
        <taxon>Diplopterinae</taxon>
        <taxon>Diploptera</taxon>
    </lineage>
</organism>
<accession>A0AAD8E4E3</accession>
<comment type="caution">
    <text evidence="3">Lacks conserved residue(s) required for the propagation of feature annotation.</text>
</comment>
<gene>
    <name evidence="7" type="ORF">L9F63_006940</name>
</gene>
<dbReference type="Pfam" id="PF13620">
    <property type="entry name" value="CarboxypepD_reg"/>
    <property type="match status" value="2"/>
</dbReference>
<protein>
    <recommendedName>
        <fullName evidence="6">Peptidase M14 domain-containing protein</fullName>
    </recommendedName>
</protein>
<dbReference type="Gene3D" id="2.60.40.1120">
    <property type="entry name" value="Carboxypeptidase-like, regulatory domain"/>
    <property type="match status" value="3"/>
</dbReference>
<reference evidence="7" key="2">
    <citation type="submission" date="2023-05" db="EMBL/GenBank/DDBJ databases">
        <authorList>
            <person name="Fouks B."/>
        </authorList>
    </citation>
    <scope>NUCLEOTIDE SEQUENCE</scope>
    <source>
        <strain evidence="7">Stay&amp;Tobe</strain>
        <tissue evidence="7">Testes</tissue>
    </source>
</reference>
<dbReference type="GO" id="GO:0006518">
    <property type="term" value="P:peptide metabolic process"/>
    <property type="evidence" value="ECO:0007669"/>
    <property type="project" value="TreeGrafter"/>
</dbReference>
<dbReference type="InterPro" id="IPR050753">
    <property type="entry name" value="Peptidase_M14_domain"/>
</dbReference>
<feature type="transmembrane region" description="Helical" evidence="5">
    <location>
        <begin position="809"/>
        <end position="830"/>
    </location>
</feature>
<dbReference type="CDD" id="cd11308">
    <property type="entry name" value="Peptidase_M14NE-CP-C_like"/>
    <property type="match status" value="2"/>
</dbReference>
<keyword evidence="5" id="KW-1133">Transmembrane helix</keyword>
<dbReference type="InterPro" id="IPR000834">
    <property type="entry name" value="Peptidase_M14"/>
</dbReference>
<dbReference type="SUPFAM" id="SSF49464">
    <property type="entry name" value="Carboxypeptidase regulatory domain-like"/>
    <property type="match status" value="3"/>
</dbReference>
<evidence type="ECO:0000256" key="3">
    <source>
        <dbReference type="PROSITE-ProRule" id="PRU01379"/>
    </source>
</evidence>
<feature type="domain" description="Peptidase M14" evidence="6">
    <location>
        <begin position="117"/>
        <end position="383"/>
    </location>
</feature>
<dbReference type="PROSITE" id="PS52035">
    <property type="entry name" value="PEPTIDASE_M14"/>
    <property type="match status" value="2"/>
</dbReference>
<sequence length="907" mass="101089">MDNRDALLSYIEAVYKGVHGFVRSTEGNGIPNAIISVQGINHTVSSAADGDFWRLLVPGKYTITVSAKGYFSQTVNDVVVPADTGSVSYNFTLMRDNPEVWSAKNDFNLHENLASDRYLTNDELNKAMLDLQQLNPTVAEFQTSSNIAAVPVTSLKITHEVGSPEENKFHIALMGGLFASQPAGRELLIRFARHLVAGYTRQKPVISKMLSLAVIHIMPAIDGLFERITNPVCNPPSSPGEIGHQFLVPWKGSNGASDALKYAMKREQFDLILNIEGGGIYMSHPTVELDTMQEKVFKRLADRYVDNHSMMSASHNVNTCEHPVDSTDGIDSTDSKLMSMVYQQFGIPMITAHVSCCKYPPANSLLSLWKENMFSMNSFLGTVITGLRGHVEDINGEPMRNATVIIKGFQQPLRLTKNAAWFKALLPPGNYDIQVSCPEHTSKTVSVVVSDTGLTEVKVVLDKSTTEEEEYHSYSQIQKLLWHLNSEYPAISKLYSFKHSPMRNLSVLELGLQKRDMSFTGYPAIVFTAGLYRDEPVTTEVMLRFVHHLLSNYDTDNRIATFLKTLSVHVVLDANPDRPSNEKEVQTSENYSNFPVDKQSHTLEPETQALMNLLRNTEPVLTVNLRAGSLHVSIPYASDRASHNGNKFATPDEETFRFIASEYVMHHPTMANGHPNCSSHPRDTFEGGVTNAGSWKPYKGSMIDYSYLNTSTFQLDIFIDCCGSPDKSLLPTVWNQNKESLLAMMDAVHNGLTGYVIDEESQPIPNAQVRVEGTEHTVAGGTTGAYWRLLPPGQYTVEVSAYGYLSTTKLGACCVCLAIVVLGICCYTACQKRANRDRRQYYFSPLPHRLYQFEDDKKDIDIFNKPLTGIAGIPQPYYDEDESSGSEEDVVLINPKHRQWEPAPIDE</sequence>
<dbReference type="Proteomes" id="UP001233999">
    <property type="component" value="Unassembled WGS sequence"/>
</dbReference>
<comment type="similarity">
    <text evidence="1 3">Belongs to the peptidase M14 family.</text>
</comment>
<comment type="caution">
    <text evidence="7">The sequence shown here is derived from an EMBL/GenBank/DDBJ whole genome shotgun (WGS) entry which is preliminary data.</text>
</comment>
<dbReference type="Pfam" id="PF00246">
    <property type="entry name" value="Peptidase_M14"/>
    <property type="match status" value="4"/>
</dbReference>
<dbReference type="GO" id="GO:0016485">
    <property type="term" value="P:protein processing"/>
    <property type="evidence" value="ECO:0007669"/>
    <property type="project" value="TreeGrafter"/>
</dbReference>
<feature type="compositionally biased region" description="Basic and acidic residues" evidence="4">
    <location>
        <begin position="575"/>
        <end position="586"/>
    </location>
</feature>
<evidence type="ECO:0000259" key="6">
    <source>
        <dbReference type="PROSITE" id="PS52035"/>
    </source>
</evidence>
<dbReference type="GO" id="GO:0005615">
    <property type="term" value="C:extracellular space"/>
    <property type="evidence" value="ECO:0007669"/>
    <property type="project" value="TreeGrafter"/>
</dbReference>
<evidence type="ECO:0000313" key="7">
    <source>
        <dbReference type="EMBL" id="KAJ9576207.1"/>
    </source>
</evidence>
<proteinExistence type="inferred from homology"/>
<feature type="domain" description="Peptidase M14" evidence="6">
    <location>
        <begin position="470"/>
        <end position="748"/>
    </location>
</feature>
<dbReference type="PANTHER" id="PTHR11532">
    <property type="entry name" value="PROTEASE M14 CARBOXYPEPTIDASE"/>
    <property type="match status" value="1"/>
</dbReference>